<reference evidence="2" key="1">
    <citation type="submission" date="2022-11" db="UniProtKB">
        <authorList>
            <consortium name="WormBaseParasite"/>
        </authorList>
    </citation>
    <scope>IDENTIFICATION</scope>
</reference>
<organism evidence="1 2">
    <name type="scientific">Ditylenchus dipsaci</name>
    <dbReference type="NCBI Taxonomy" id="166011"/>
    <lineage>
        <taxon>Eukaryota</taxon>
        <taxon>Metazoa</taxon>
        <taxon>Ecdysozoa</taxon>
        <taxon>Nematoda</taxon>
        <taxon>Chromadorea</taxon>
        <taxon>Rhabditida</taxon>
        <taxon>Tylenchina</taxon>
        <taxon>Tylenchomorpha</taxon>
        <taxon>Sphaerularioidea</taxon>
        <taxon>Anguinidae</taxon>
        <taxon>Anguininae</taxon>
        <taxon>Ditylenchus</taxon>
    </lineage>
</organism>
<dbReference type="Proteomes" id="UP000887574">
    <property type="component" value="Unplaced"/>
</dbReference>
<dbReference type="WBParaSite" id="jg3453">
    <property type="protein sequence ID" value="jg3453"/>
    <property type="gene ID" value="jg3453"/>
</dbReference>
<name>A0A915E6U4_9BILA</name>
<evidence type="ECO:0000313" key="1">
    <source>
        <dbReference type="Proteomes" id="UP000887574"/>
    </source>
</evidence>
<sequence length="72" mass="7765">MNADLSTAWPRRCHGLMGIPICGACHRPVEERVITALGKKTGMQSISCVPYLKSPSLATSTMVNSFLSNDLT</sequence>
<proteinExistence type="predicted"/>
<accession>A0A915E6U4</accession>
<keyword evidence="1" id="KW-1185">Reference proteome</keyword>
<dbReference type="AlphaFoldDB" id="A0A915E6U4"/>
<protein>
    <submittedName>
        <fullName evidence="2">Uncharacterized protein</fullName>
    </submittedName>
</protein>
<evidence type="ECO:0000313" key="2">
    <source>
        <dbReference type="WBParaSite" id="jg3453"/>
    </source>
</evidence>